<comment type="caution">
    <text evidence="1">The sequence shown here is derived from an EMBL/GenBank/DDBJ whole genome shotgun (WGS) entry which is preliminary data.</text>
</comment>
<evidence type="ECO:0000313" key="2">
    <source>
        <dbReference type="Proteomes" id="UP001281147"/>
    </source>
</evidence>
<name>A0ACC3N4I1_9PEZI</name>
<accession>A0ACC3N4I1</accession>
<keyword evidence="2" id="KW-1185">Reference proteome</keyword>
<organism evidence="1 2">
    <name type="scientific">Vermiconidia calcicola</name>
    <dbReference type="NCBI Taxonomy" id="1690605"/>
    <lineage>
        <taxon>Eukaryota</taxon>
        <taxon>Fungi</taxon>
        <taxon>Dikarya</taxon>
        <taxon>Ascomycota</taxon>
        <taxon>Pezizomycotina</taxon>
        <taxon>Dothideomycetes</taxon>
        <taxon>Dothideomycetidae</taxon>
        <taxon>Mycosphaerellales</taxon>
        <taxon>Extremaceae</taxon>
        <taxon>Vermiconidia</taxon>
    </lineage>
</organism>
<dbReference type="EMBL" id="JAUTXU010000088">
    <property type="protein sequence ID" value="KAK3709951.1"/>
    <property type="molecule type" value="Genomic_DNA"/>
</dbReference>
<proteinExistence type="predicted"/>
<dbReference type="Proteomes" id="UP001281147">
    <property type="component" value="Unassembled WGS sequence"/>
</dbReference>
<gene>
    <name evidence="1" type="ORF">LTR37_010570</name>
</gene>
<protein>
    <submittedName>
        <fullName evidence="1">Uncharacterized protein</fullName>
    </submittedName>
</protein>
<evidence type="ECO:0000313" key="1">
    <source>
        <dbReference type="EMBL" id="KAK3709951.1"/>
    </source>
</evidence>
<reference evidence="1" key="1">
    <citation type="submission" date="2023-07" db="EMBL/GenBank/DDBJ databases">
        <title>Black Yeasts Isolated from many extreme environments.</title>
        <authorList>
            <person name="Coleine C."/>
            <person name="Stajich J.E."/>
            <person name="Selbmann L."/>
        </authorList>
    </citation>
    <scope>NUCLEOTIDE SEQUENCE</scope>
    <source>
        <strain evidence="1">CCFEE 5714</strain>
    </source>
</reference>
<sequence length="149" mass="16561">MDGELDGEAAHSPNDITPPSATSRGSVENDERSDPPKKPRRAFLTQNACTRCRQKKSKCDGKRPICGRCGKHGVECLYDVAEEGLTRMQNIQRQLESKTQEHGKLVNLFERLRHSTDNEAANILARLRLGACVDELIVHPGSTHGFAPW</sequence>